<dbReference type="Proteomes" id="UP000434412">
    <property type="component" value="Unassembled WGS sequence"/>
</dbReference>
<evidence type="ECO:0000313" key="15">
    <source>
        <dbReference type="Proteomes" id="UP000433366"/>
    </source>
</evidence>
<dbReference type="GO" id="GO:0015031">
    <property type="term" value="P:protein transport"/>
    <property type="evidence" value="ECO:0007669"/>
    <property type="project" value="UniProtKB-KW"/>
</dbReference>
<comment type="function">
    <text evidence="9">The central subunit of the protein translocation channel SecYEG. Consists of two halves formed by TMs 1-5 and 6-10. These two domains form a lateral gate at the front which open onto the bilayer between TMs 2 and 7, and are clamped together by SecE at the back. The channel is closed by both a pore ring composed of hydrophobic SecY resides and a short helix (helix 2A) on the extracellular side of the membrane which forms a plug. The plug probably moves laterally to allow the channel to open. The ring and the pore may move independently.</text>
</comment>
<comment type="caution">
    <text evidence="13">The sequence shown here is derived from an EMBL/GenBank/DDBJ whole genome shotgun (WGS) entry which is preliminary data.</text>
</comment>
<dbReference type="InterPro" id="IPR023201">
    <property type="entry name" value="SecY_dom_sf"/>
</dbReference>
<comment type="subcellular location">
    <subcellularLocation>
        <location evidence="1 10">Membrane</location>
        <topology evidence="1 10">Multi-pass membrane protein</topology>
    </subcellularLocation>
</comment>
<evidence type="ECO:0000313" key="16">
    <source>
        <dbReference type="Proteomes" id="UP000434412"/>
    </source>
</evidence>
<feature type="transmembrane region" description="Helical" evidence="12">
    <location>
        <begin position="147"/>
        <end position="167"/>
    </location>
</feature>
<dbReference type="EMBL" id="WPRH01000119">
    <property type="protein sequence ID" value="MVI54576.1"/>
    <property type="molecule type" value="Genomic_DNA"/>
</dbReference>
<dbReference type="PROSITE" id="PS00755">
    <property type="entry name" value="SECY_1"/>
    <property type="match status" value="1"/>
</dbReference>
<evidence type="ECO:0000256" key="12">
    <source>
        <dbReference type="SAM" id="Phobius"/>
    </source>
</evidence>
<sequence>MIQTLVNFFRTKEVRNKIFFTLAMLVIFKIGTYIPAPGVNPAAFDNPQGSQGATELLNTFGGGALKRFSIFAMGIVPYITASIVMQLLQMDIVPKFSEWAKQGEVGRRKLNNVTRYLAISLAFIQSIGMAFQFNNYLKGALIINQSIMSYLLIALVLTAGTAFLIWLGDQITQFGVGNGISIII</sequence>
<keyword evidence="6 12" id="KW-1133">Transmembrane helix</keyword>
<evidence type="ECO:0000313" key="13">
    <source>
        <dbReference type="EMBL" id="MVI54576.1"/>
    </source>
</evidence>
<evidence type="ECO:0000256" key="9">
    <source>
        <dbReference type="RuleBase" id="RU000537"/>
    </source>
</evidence>
<evidence type="ECO:0000256" key="5">
    <source>
        <dbReference type="ARBA" id="ARBA00022927"/>
    </source>
</evidence>
<feature type="non-terminal residue" evidence="13">
    <location>
        <position position="184"/>
    </location>
</feature>
<evidence type="ECO:0000313" key="14">
    <source>
        <dbReference type="EMBL" id="MVL45630.1"/>
    </source>
</evidence>
<evidence type="ECO:0000256" key="2">
    <source>
        <dbReference type="ARBA" id="ARBA00005751"/>
    </source>
</evidence>
<dbReference type="PROSITE" id="PS00756">
    <property type="entry name" value="SECY_2"/>
    <property type="match status" value="1"/>
</dbReference>
<name>A0A6B0BJM5_STAAU</name>
<dbReference type="PRINTS" id="PR00303">
    <property type="entry name" value="SECYTRNLCASE"/>
</dbReference>
<evidence type="ECO:0000256" key="11">
    <source>
        <dbReference type="RuleBase" id="RU004349"/>
    </source>
</evidence>
<dbReference type="PANTHER" id="PTHR10906">
    <property type="entry name" value="SECY/SEC61-ALPHA FAMILY MEMBER"/>
    <property type="match status" value="1"/>
</dbReference>
<gene>
    <name evidence="13" type="ORF">GO793_01715</name>
    <name evidence="14" type="ORF">GO941_09050</name>
</gene>
<keyword evidence="4 10" id="KW-0812">Transmembrane</keyword>
<feature type="transmembrane region" description="Helical" evidence="12">
    <location>
        <begin position="68"/>
        <end position="88"/>
    </location>
</feature>
<evidence type="ECO:0000256" key="4">
    <source>
        <dbReference type="ARBA" id="ARBA00022692"/>
    </source>
</evidence>
<dbReference type="InterPro" id="IPR030659">
    <property type="entry name" value="SecY_CS"/>
</dbReference>
<evidence type="ECO:0000256" key="8">
    <source>
        <dbReference type="ARBA" id="ARBA00023136"/>
    </source>
</evidence>
<comment type="similarity">
    <text evidence="2 11">Belongs to the SecY/SEC61-alpha family.</text>
</comment>
<dbReference type="AlphaFoldDB" id="A0A6B0BJM5"/>
<organism evidence="13 15">
    <name type="scientific">Staphylococcus aureus</name>
    <dbReference type="NCBI Taxonomy" id="1280"/>
    <lineage>
        <taxon>Bacteria</taxon>
        <taxon>Bacillati</taxon>
        <taxon>Bacillota</taxon>
        <taxon>Bacilli</taxon>
        <taxon>Bacillales</taxon>
        <taxon>Staphylococcaceae</taxon>
        <taxon>Staphylococcus</taxon>
    </lineage>
</organism>
<dbReference type="Pfam" id="PF00344">
    <property type="entry name" value="SecY"/>
    <property type="match status" value="1"/>
</dbReference>
<proteinExistence type="inferred from homology"/>
<keyword evidence="8 12" id="KW-0472">Membrane</keyword>
<feature type="transmembrane region" description="Helical" evidence="12">
    <location>
        <begin position="18"/>
        <end position="36"/>
    </location>
</feature>
<keyword evidence="3 10" id="KW-0813">Transport</keyword>
<dbReference type="Gene3D" id="1.10.3370.10">
    <property type="entry name" value="SecY subunit domain"/>
    <property type="match status" value="1"/>
</dbReference>
<evidence type="ECO:0000256" key="10">
    <source>
        <dbReference type="RuleBase" id="RU003484"/>
    </source>
</evidence>
<keyword evidence="5 10" id="KW-0653">Protein transport</keyword>
<dbReference type="Proteomes" id="UP000433366">
    <property type="component" value="Unassembled WGS sequence"/>
</dbReference>
<protein>
    <recommendedName>
        <fullName evidence="9">Protein translocase subunit SecY</fullName>
    </recommendedName>
</protein>
<dbReference type="GO" id="GO:0016020">
    <property type="term" value="C:membrane"/>
    <property type="evidence" value="ECO:0007669"/>
    <property type="project" value="UniProtKB-SubCell"/>
</dbReference>
<dbReference type="SUPFAM" id="SSF103491">
    <property type="entry name" value="Preprotein translocase SecY subunit"/>
    <property type="match status" value="1"/>
</dbReference>
<evidence type="ECO:0000256" key="3">
    <source>
        <dbReference type="ARBA" id="ARBA00022448"/>
    </source>
</evidence>
<keyword evidence="7 10" id="KW-0811">Translocation</keyword>
<dbReference type="InterPro" id="IPR002208">
    <property type="entry name" value="SecY/SEC61-alpha"/>
</dbReference>
<reference evidence="15 16" key="1">
    <citation type="submission" date="2019-11" db="EMBL/GenBank/DDBJ databases">
        <title>Implementation of targeted gown and glove precautions to prevent Staphylococcus aureus acquisition in community-based nursing homes.</title>
        <authorList>
            <person name="Stine O.C."/>
        </authorList>
    </citation>
    <scope>NUCLEOTIDE SEQUENCE [LARGE SCALE GENOMIC DNA]</scope>
    <source>
        <strain evidence="14 16">S_2023.LVRQ.AN</strain>
        <strain evidence="13 15">S_4031.LGMP.AI</strain>
    </source>
</reference>
<dbReference type="EMBL" id="WPVZ01000499">
    <property type="protein sequence ID" value="MVL45630.1"/>
    <property type="molecule type" value="Genomic_DNA"/>
</dbReference>
<feature type="transmembrane region" description="Helical" evidence="12">
    <location>
        <begin position="116"/>
        <end position="135"/>
    </location>
</feature>
<evidence type="ECO:0000256" key="1">
    <source>
        <dbReference type="ARBA" id="ARBA00004141"/>
    </source>
</evidence>
<evidence type="ECO:0000256" key="6">
    <source>
        <dbReference type="ARBA" id="ARBA00022989"/>
    </source>
</evidence>
<evidence type="ECO:0000256" key="7">
    <source>
        <dbReference type="ARBA" id="ARBA00023010"/>
    </source>
</evidence>
<accession>A0A6B0BJM5</accession>